<proteinExistence type="predicted"/>
<protein>
    <submittedName>
        <fullName evidence="1">Uncharacterized protein</fullName>
    </submittedName>
</protein>
<evidence type="ECO:0000313" key="2">
    <source>
        <dbReference type="Proteomes" id="UP000199045"/>
    </source>
</evidence>
<organism evidence="1 2">
    <name type="scientific">Chitinophaga filiformis</name>
    <name type="common">Myxococcus filiformis</name>
    <name type="synonym">Flexibacter filiformis</name>
    <dbReference type="NCBI Taxonomy" id="104663"/>
    <lineage>
        <taxon>Bacteria</taxon>
        <taxon>Pseudomonadati</taxon>
        <taxon>Bacteroidota</taxon>
        <taxon>Chitinophagia</taxon>
        <taxon>Chitinophagales</taxon>
        <taxon>Chitinophagaceae</taxon>
        <taxon>Chitinophaga</taxon>
    </lineage>
</organism>
<accession>A0A1G7YY31</accession>
<sequence length="46" mass="5239">MPFSQRVYSREIRGLFPRGIPDVYCPGGPGHLFRGVITPGYKQWDS</sequence>
<name>A0A1G7YY31_CHIFI</name>
<dbReference type="Proteomes" id="UP000199045">
    <property type="component" value="Unassembled WGS sequence"/>
</dbReference>
<evidence type="ECO:0000313" key="1">
    <source>
        <dbReference type="EMBL" id="SDH01297.1"/>
    </source>
</evidence>
<gene>
    <name evidence="1" type="ORF">SAMN04488121_10847</name>
</gene>
<dbReference type="AlphaFoldDB" id="A0A1G7YY31"/>
<dbReference type="EMBL" id="FNBN01000008">
    <property type="protein sequence ID" value="SDH01297.1"/>
    <property type="molecule type" value="Genomic_DNA"/>
</dbReference>
<feature type="non-terminal residue" evidence="1">
    <location>
        <position position="46"/>
    </location>
</feature>
<reference evidence="1 2" key="1">
    <citation type="submission" date="2016-10" db="EMBL/GenBank/DDBJ databases">
        <authorList>
            <person name="de Groot N.N."/>
        </authorList>
    </citation>
    <scope>NUCLEOTIDE SEQUENCE [LARGE SCALE GENOMIC DNA]</scope>
    <source>
        <strain evidence="1 2">DSM 527</strain>
    </source>
</reference>